<dbReference type="EMBL" id="JACHWZ010000002">
    <property type="protein sequence ID" value="MBB3059873.1"/>
    <property type="molecule type" value="Genomic_DNA"/>
</dbReference>
<evidence type="ECO:0000313" key="3">
    <source>
        <dbReference type="EMBL" id="MBB3059873.1"/>
    </source>
</evidence>
<accession>A0A7W4WA10</accession>
<proteinExistence type="predicted"/>
<reference evidence="3 4" key="1">
    <citation type="submission" date="2020-08" db="EMBL/GenBank/DDBJ databases">
        <title>Genomic Encyclopedia of Type Strains, Phase III (KMG-III): the genomes of soil and plant-associated and newly described type strains.</title>
        <authorList>
            <person name="Whitman W."/>
        </authorList>
    </citation>
    <scope>NUCLEOTIDE SEQUENCE [LARGE SCALE GENOMIC DNA]</scope>
    <source>
        <strain evidence="3 4">CECT 8799</strain>
    </source>
</reference>
<organism evidence="3 4">
    <name type="scientific">Microbulbifer rhizosphaerae</name>
    <dbReference type="NCBI Taxonomy" id="1562603"/>
    <lineage>
        <taxon>Bacteria</taxon>
        <taxon>Pseudomonadati</taxon>
        <taxon>Pseudomonadota</taxon>
        <taxon>Gammaproteobacteria</taxon>
        <taxon>Cellvibrionales</taxon>
        <taxon>Microbulbiferaceae</taxon>
        <taxon>Microbulbifer</taxon>
    </lineage>
</organism>
<name>A0A7W4WA10_9GAMM</name>
<evidence type="ECO:0000313" key="4">
    <source>
        <dbReference type="Proteomes" id="UP000535937"/>
    </source>
</evidence>
<evidence type="ECO:0000256" key="1">
    <source>
        <dbReference type="SAM" id="MobiDB-lite"/>
    </source>
</evidence>
<keyword evidence="4" id="KW-1185">Reference proteome</keyword>
<dbReference type="RefSeq" id="WP_183456655.1">
    <property type="nucleotide sequence ID" value="NZ_JACHWZ010000002.1"/>
</dbReference>
<gene>
    <name evidence="3" type="ORF">FHS09_000681</name>
</gene>
<dbReference type="Proteomes" id="UP000535937">
    <property type="component" value="Unassembled WGS sequence"/>
</dbReference>
<keyword evidence="2" id="KW-0732">Signal</keyword>
<feature type="signal peptide" evidence="2">
    <location>
        <begin position="1"/>
        <end position="28"/>
    </location>
</feature>
<feature type="chain" id="PRO_5030979952" description="Secreted protein" evidence="2">
    <location>
        <begin position="29"/>
        <end position="131"/>
    </location>
</feature>
<dbReference type="AlphaFoldDB" id="A0A7W4WA10"/>
<evidence type="ECO:0008006" key="5">
    <source>
        <dbReference type="Google" id="ProtNLM"/>
    </source>
</evidence>
<sequence>MNKNRLRSKLITVAALLALLLQVQMVFACEMMEHSGPVSECCCDDMAPGGQEPDSDCCTLDSRISLKAEAQDQQAVLPAAQLALELPQLTAVPPGQWPPIPPPQSAANPKFQSDPSHPGSRTWLATLRLRI</sequence>
<dbReference type="PROSITE" id="PS51257">
    <property type="entry name" value="PROKAR_LIPOPROTEIN"/>
    <property type="match status" value="1"/>
</dbReference>
<feature type="compositionally biased region" description="Polar residues" evidence="1">
    <location>
        <begin position="105"/>
        <end position="115"/>
    </location>
</feature>
<comment type="caution">
    <text evidence="3">The sequence shown here is derived from an EMBL/GenBank/DDBJ whole genome shotgun (WGS) entry which is preliminary data.</text>
</comment>
<feature type="compositionally biased region" description="Pro residues" evidence="1">
    <location>
        <begin position="95"/>
        <end position="104"/>
    </location>
</feature>
<feature type="region of interest" description="Disordered" evidence="1">
    <location>
        <begin position="91"/>
        <end position="120"/>
    </location>
</feature>
<protein>
    <recommendedName>
        <fullName evidence="5">Secreted protein</fullName>
    </recommendedName>
</protein>
<evidence type="ECO:0000256" key="2">
    <source>
        <dbReference type="SAM" id="SignalP"/>
    </source>
</evidence>